<name>A0A3B0RVA3_9ZZZZ</name>
<dbReference type="PIRSF" id="PIRSF016661">
    <property type="entry name" value="BioY"/>
    <property type="match status" value="1"/>
</dbReference>
<feature type="transmembrane region" description="Helical" evidence="1">
    <location>
        <begin position="138"/>
        <end position="161"/>
    </location>
</feature>
<dbReference type="AlphaFoldDB" id="A0A3B0RVA3"/>
<keyword evidence="1" id="KW-0812">Transmembrane</keyword>
<feature type="transmembrane region" description="Helical" evidence="1">
    <location>
        <begin position="29"/>
        <end position="47"/>
    </location>
</feature>
<dbReference type="GO" id="GO:0015225">
    <property type="term" value="F:biotin transmembrane transporter activity"/>
    <property type="evidence" value="ECO:0007669"/>
    <property type="project" value="InterPro"/>
</dbReference>
<gene>
    <name evidence="2" type="ORF">MNBD_ALPHA08-1433</name>
</gene>
<feature type="transmembrane region" description="Helical" evidence="1">
    <location>
        <begin position="101"/>
        <end position="126"/>
    </location>
</feature>
<feature type="transmembrane region" description="Helical" evidence="1">
    <location>
        <begin position="173"/>
        <end position="195"/>
    </location>
</feature>
<keyword evidence="1" id="KW-0472">Membrane</keyword>
<dbReference type="Gene3D" id="1.10.1760.20">
    <property type="match status" value="1"/>
</dbReference>
<accession>A0A3B0RVA3</accession>
<dbReference type="PANTHER" id="PTHR34295">
    <property type="entry name" value="BIOTIN TRANSPORTER BIOY"/>
    <property type="match status" value="1"/>
</dbReference>
<dbReference type="EMBL" id="UOEC01000128">
    <property type="protein sequence ID" value="VAV95392.1"/>
    <property type="molecule type" value="Genomic_DNA"/>
</dbReference>
<evidence type="ECO:0000313" key="2">
    <source>
        <dbReference type="EMBL" id="VAV95392.1"/>
    </source>
</evidence>
<dbReference type="GO" id="GO:0005886">
    <property type="term" value="C:plasma membrane"/>
    <property type="evidence" value="ECO:0007669"/>
    <property type="project" value="InterPro"/>
</dbReference>
<reference evidence="2" key="1">
    <citation type="submission" date="2018-06" db="EMBL/GenBank/DDBJ databases">
        <authorList>
            <person name="Zhirakovskaya E."/>
        </authorList>
    </citation>
    <scope>NUCLEOTIDE SEQUENCE</scope>
</reference>
<dbReference type="Pfam" id="PF02632">
    <property type="entry name" value="BioY"/>
    <property type="match status" value="1"/>
</dbReference>
<feature type="transmembrane region" description="Helical" evidence="1">
    <location>
        <begin position="59"/>
        <end position="81"/>
    </location>
</feature>
<protein>
    <submittedName>
        <fullName evidence="2">Substrate-specific component BioY of biotin ECF transporter</fullName>
    </submittedName>
</protein>
<evidence type="ECO:0000256" key="1">
    <source>
        <dbReference type="SAM" id="Phobius"/>
    </source>
</evidence>
<dbReference type="PANTHER" id="PTHR34295:SF1">
    <property type="entry name" value="BIOTIN TRANSPORTER BIOY"/>
    <property type="match status" value="1"/>
</dbReference>
<dbReference type="InterPro" id="IPR003784">
    <property type="entry name" value="BioY"/>
</dbReference>
<organism evidence="2">
    <name type="scientific">hydrothermal vent metagenome</name>
    <dbReference type="NCBI Taxonomy" id="652676"/>
    <lineage>
        <taxon>unclassified sequences</taxon>
        <taxon>metagenomes</taxon>
        <taxon>ecological metagenomes</taxon>
    </lineage>
</organism>
<sequence length="198" mass="20857">MNTPLNQTRDQILASTIWPAKTNTMARNIILAIAGSLLLWVSAKIQIPFYPVPMTMTTFVVLGLGAAFGWRLAIATLLLYMAQGAAGLPVFAGTPEKGIGLAYMVGPTGGYLVGFVAASGLVGWLAQKGADKNVFKMFAAMLAGSAVIYLFGATWLSTLIGVEKAIQFGVAPFIYGDLLKAALAAAVFPAVWKLLART</sequence>
<keyword evidence="1" id="KW-1133">Transmembrane helix</keyword>
<proteinExistence type="predicted"/>